<dbReference type="InterPro" id="IPR011047">
    <property type="entry name" value="Quinoprotein_ADH-like_sf"/>
</dbReference>
<dbReference type="PROSITE" id="PS51257">
    <property type="entry name" value="PROKAR_LIPOPROTEIN"/>
    <property type="match status" value="1"/>
</dbReference>
<evidence type="ECO:0000313" key="7">
    <source>
        <dbReference type="EMBL" id="OQK16112.1"/>
    </source>
</evidence>
<protein>
    <recommendedName>
        <fullName evidence="4">Outer membrane protein assembly factor BamB</fullName>
    </recommendedName>
</protein>
<dbReference type="PANTHER" id="PTHR34512">
    <property type="entry name" value="CELL SURFACE PROTEIN"/>
    <property type="match status" value="1"/>
</dbReference>
<dbReference type="STRING" id="1420851.AU255_13475"/>
<evidence type="ECO:0000259" key="6">
    <source>
        <dbReference type="Pfam" id="PF13360"/>
    </source>
</evidence>
<sequence>MRRILALLFILGLTGCATLTNMTDSVGDLFKDSDNSEPPAELTEYQPEVKLEVLWDKSDGNGTDDLALNLVPAVADGRVIIADHDGLIQARSLLDGELFWEVETDLPISSGPVIDGDLLFVGTSKADVLALNTNTGEAVWKHQVSSVVLALPVMVGNNLIVRSADGFDVALNREDGTQVWVVEHSIPALTVRGDGAPVAVGNMVIIGYANGKLIALNSTDGAHIWEASVAVPHGRSEIDRLSDLNGTPVLRDDIIFVSSYQSGVNAVMPIDGEVLWRNETISAYQGLSADYSYLYLCDANSDVWQLDQRNGASYWKQTDLHQRRLSMPAVYGDYVVVGDFEGYLHWLSKTDGRLLGRIKITDEPIVAQPVVVEDTLYVYASDGTLAAVKVLLF</sequence>
<dbReference type="GO" id="GO:0043165">
    <property type="term" value="P:Gram-negative-bacterium-type cell outer membrane assembly"/>
    <property type="evidence" value="ECO:0007669"/>
    <property type="project" value="UniProtKB-UniRule"/>
</dbReference>
<dbReference type="NCBIfam" id="TIGR03300">
    <property type="entry name" value="assembly_YfgL"/>
    <property type="match status" value="1"/>
</dbReference>
<keyword evidence="4" id="KW-0449">Lipoprotein</keyword>
<keyword evidence="3 4" id="KW-0998">Cell outer membrane</keyword>
<evidence type="ECO:0000256" key="2">
    <source>
        <dbReference type="ARBA" id="ARBA00023136"/>
    </source>
</evidence>
<organism evidence="7 8">
    <name type="scientific">Methyloprofundus sedimenti</name>
    <dbReference type="NCBI Taxonomy" id="1420851"/>
    <lineage>
        <taxon>Bacteria</taxon>
        <taxon>Pseudomonadati</taxon>
        <taxon>Pseudomonadota</taxon>
        <taxon>Gammaproteobacteria</taxon>
        <taxon>Methylococcales</taxon>
        <taxon>Methylococcaceae</taxon>
        <taxon>Methyloprofundus</taxon>
    </lineage>
</organism>
<keyword evidence="2 4" id="KW-0472">Membrane</keyword>
<dbReference type="EMBL" id="LPUF01000002">
    <property type="protein sequence ID" value="OQK16112.1"/>
    <property type="molecule type" value="Genomic_DNA"/>
</dbReference>
<feature type="domain" description="Pyrrolo-quinoline quinone repeat" evidence="6">
    <location>
        <begin position="85"/>
        <end position="317"/>
    </location>
</feature>
<name>A0A1V8M3K1_9GAMM</name>
<evidence type="ECO:0000256" key="5">
    <source>
        <dbReference type="SAM" id="SignalP"/>
    </source>
</evidence>
<feature type="domain" description="Pyrrolo-quinoline quinone repeat" evidence="6">
    <location>
        <begin position="327"/>
        <end position="388"/>
    </location>
</feature>
<keyword evidence="8" id="KW-1185">Reference proteome</keyword>
<reference evidence="7 8" key="1">
    <citation type="submission" date="2015-12" db="EMBL/GenBank/DDBJ databases">
        <authorList>
            <person name="Shamseldin A."/>
            <person name="Moawad H."/>
            <person name="Abd El-Rahim W.M."/>
            <person name="Sadowsky M.J."/>
        </authorList>
    </citation>
    <scope>NUCLEOTIDE SEQUENCE [LARGE SCALE GENOMIC DNA]</scope>
    <source>
        <strain evidence="7 8">WF1</strain>
    </source>
</reference>
<evidence type="ECO:0000256" key="3">
    <source>
        <dbReference type="ARBA" id="ARBA00023237"/>
    </source>
</evidence>
<keyword evidence="4" id="KW-0564">Palmitate</keyword>
<evidence type="ECO:0000256" key="4">
    <source>
        <dbReference type="HAMAP-Rule" id="MF_00923"/>
    </source>
</evidence>
<dbReference type="HAMAP" id="MF_00923">
    <property type="entry name" value="OM_assembly_BamB"/>
    <property type="match status" value="1"/>
</dbReference>
<keyword evidence="1 4" id="KW-0732">Signal</keyword>
<feature type="signal peptide" evidence="5">
    <location>
        <begin position="1"/>
        <end position="19"/>
    </location>
</feature>
<comment type="subcellular location">
    <subcellularLocation>
        <location evidence="4">Cell outer membrane</location>
        <topology evidence="4">Lipid-anchor</topology>
    </subcellularLocation>
</comment>
<dbReference type="InterPro" id="IPR017687">
    <property type="entry name" value="BamB"/>
</dbReference>
<dbReference type="AlphaFoldDB" id="A0A1V8M3K1"/>
<dbReference type="GO" id="GO:0009279">
    <property type="term" value="C:cell outer membrane"/>
    <property type="evidence" value="ECO:0007669"/>
    <property type="project" value="UniProtKB-SubCell"/>
</dbReference>
<dbReference type="SMART" id="SM00564">
    <property type="entry name" value="PQQ"/>
    <property type="match status" value="7"/>
</dbReference>
<dbReference type="GO" id="GO:0051205">
    <property type="term" value="P:protein insertion into membrane"/>
    <property type="evidence" value="ECO:0007669"/>
    <property type="project" value="UniProtKB-UniRule"/>
</dbReference>
<dbReference type="SUPFAM" id="SSF50998">
    <property type="entry name" value="Quinoprotein alcohol dehydrogenase-like"/>
    <property type="match status" value="1"/>
</dbReference>
<dbReference type="OrthoDB" id="5173551at2"/>
<dbReference type="InterPro" id="IPR002372">
    <property type="entry name" value="PQQ_rpt_dom"/>
</dbReference>
<evidence type="ECO:0000256" key="1">
    <source>
        <dbReference type="ARBA" id="ARBA00022729"/>
    </source>
</evidence>
<proteinExistence type="inferred from homology"/>
<dbReference type="RefSeq" id="WP_080523492.1">
    <property type="nucleotide sequence ID" value="NZ_LPUF01000002.1"/>
</dbReference>
<dbReference type="InterPro" id="IPR015943">
    <property type="entry name" value="WD40/YVTN_repeat-like_dom_sf"/>
</dbReference>
<evidence type="ECO:0000313" key="8">
    <source>
        <dbReference type="Proteomes" id="UP000191980"/>
    </source>
</evidence>
<gene>
    <name evidence="4" type="primary">bamB</name>
    <name evidence="7" type="ORF">AU255_13475</name>
</gene>
<comment type="caution">
    <text evidence="7">The sequence shown here is derived from an EMBL/GenBank/DDBJ whole genome shotgun (WGS) entry which is preliminary data.</text>
</comment>
<dbReference type="PANTHER" id="PTHR34512:SF30">
    <property type="entry name" value="OUTER MEMBRANE PROTEIN ASSEMBLY FACTOR BAMB"/>
    <property type="match status" value="1"/>
</dbReference>
<comment type="subunit">
    <text evidence="4">Part of the Bam complex.</text>
</comment>
<comment type="function">
    <text evidence="4">Part of the outer membrane protein assembly complex, which is involved in assembly and insertion of beta-barrel proteins into the outer membrane.</text>
</comment>
<dbReference type="Pfam" id="PF13360">
    <property type="entry name" value="PQQ_2"/>
    <property type="match status" value="2"/>
</dbReference>
<comment type="similarity">
    <text evidence="4">Belongs to the BamB family.</text>
</comment>
<dbReference type="InterPro" id="IPR018391">
    <property type="entry name" value="PQQ_b-propeller_rpt"/>
</dbReference>
<dbReference type="Gene3D" id="2.130.10.10">
    <property type="entry name" value="YVTN repeat-like/Quinoprotein amine dehydrogenase"/>
    <property type="match status" value="1"/>
</dbReference>
<accession>A0A1V8M3K1</accession>
<dbReference type="Proteomes" id="UP000191980">
    <property type="component" value="Unassembled WGS sequence"/>
</dbReference>
<feature type="chain" id="PRO_5013410478" description="Outer membrane protein assembly factor BamB" evidence="5">
    <location>
        <begin position="20"/>
        <end position="393"/>
    </location>
</feature>